<dbReference type="EMBL" id="RQTK01000061">
    <property type="protein sequence ID" value="RUS89255.1"/>
    <property type="molecule type" value="Genomic_DNA"/>
</dbReference>
<proteinExistence type="inferred from homology"/>
<keyword evidence="3" id="KW-0539">Nucleus</keyword>
<dbReference type="GO" id="GO:0003714">
    <property type="term" value="F:transcription corepressor activity"/>
    <property type="evidence" value="ECO:0007669"/>
    <property type="project" value="TreeGrafter"/>
</dbReference>
<dbReference type="PANTHER" id="PTHR13213:SF2">
    <property type="entry name" value="MYB-BINDING PROTEIN 1A"/>
    <property type="match status" value="1"/>
</dbReference>
<evidence type="ECO:0000256" key="4">
    <source>
        <dbReference type="SAM" id="MobiDB-lite"/>
    </source>
</evidence>
<evidence type="ECO:0000313" key="5">
    <source>
        <dbReference type="EMBL" id="RUS89255.1"/>
    </source>
</evidence>
<evidence type="ECO:0000256" key="2">
    <source>
        <dbReference type="ARBA" id="ARBA00006809"/>
    </source>
</evidence>
<evidence type="ECO:0000313" key="6">
    <source>
        <dbReference type="Proteomes" id="UP000271974"/>
    </source>
</evidence>
<accession>A0A433U604</accession>
<dbReference type="Proteomes" id="UP000271974">
    <property type="component" value="Unassembled WGS sequence"/>
</dbReference>
<evidence type="ECO:0000256" key="1">
    <source>
        <dbReference type="ARBA" id="ARBA00004123"/>
    </source>
</evidence>
<comment type="caution">
    <text evidence="5">The sequence shown here is derived from an EMBL/GenBank/DDBJ whole genome shotgun (WGS) entry which is preliminary data.</text>
</comment>
<feature type="compositionally biased region" description="Acidic residues" evidence="4">
    <location>
        <begin position="143"/>
        <end position="194"/>
    </location>
</feature>
<evidence type="ECO:0000256" key="3">
    <source>
        <dbReference type="ARBA" id="ARBA00023242"/>
    </source>
</evidence>
<sequence>MQEEWDKLYGTVSKINETAETDSKNRQQAFQLLLMYLGIQIFTDFKTASEMLQDVYVCHEKASDKKQKKATNDSDEPAWVEVLTEVLLHLMSLPSHLGRVLTASVFRLLTDDITPRSVALIAEVLIPKKTRGDDAGGAMVEDVKDDEEEEDDDDEGEDEDDEESDASEASTGDDEEDNEDEDEDMDDEEEEDLEVDEKFRASVREALGAAADTAGSDEEEELSDLSDSEMFKLDDMLAEVFRQKKKASGGKKAREEKKAELANFRLRVLDLVENMIKSKRCGDFLLDIVKPLLLLTLRASSSENQALCERARGLLNLLKSKAKGLTDGVHSVSEQDAFFLELLELAQKTSDPVHMQAVSMASYLVMNLSCENQDSNTKHGGGCLGIFQETLTNVISKKQSKPHFSFFTSIIEINPVLFQSLSEHLLTSLKDDTAKVYTQTLCCSILTSLCKKVDNKAEPEAEKKVKKWMTEAVAILSQIVSGVEKASIKSMMMKELLQLMLALQARQDVFPQSPFDLVVKTKLADLKSKFNTDLRRLANKVIAGIERAQNTENGKKKKNKKKRSLSESEDLPQKKKLKLSG</sequence>
<dbReference type="OrthoDB" id="342531at2759"/>
<dbReference type="GO" id="GO:0005730">
    <property type="term" value="C:nucleolus"/>
    <property type="evidence" value="ECO:0007669"/>
    <property type="project" value="InterPro"/>
</dbReference>
<keyword evidence="6" id="KW-1185">Reference proteome</keyword>
<feature type="region of interest" description="Disordered" evidence="4">
    <location>
        <begin position="547"/>
        <end position="581"/>
    </location>
</feature>
<dbReference type="GO" id="GO:0043565">
    <property type="term" value="F:sequence-specific DNA binding"/>
    <property type="evidence" value="ECO:0007669"/>
    <property type="project" value="TreeGrafter"/>
</dbReference>
<comment type="similarity">
    <text evidence="2">Belongs to the MYBBP1A family.</text>
</comment>
<dbReference type="PANTHER" id="PTHR13213">
    <property type="entry name" value="MYB-BINDING PROTEIN 1A FAMILY MEMBER"/>
    <property type="match status" value="1"/>
</dbReference>
<dbReference type="SUPFAM" id="SSF48371">
    <property type="entry name" value="ARM repeat"/>
    <property type="match status" value="1"/>
</dbReference>
<organism evidence="5 6">
    <name type="scientific">Elysia chlorotica</name>
    <name type="common">Eastern emerald elysia</name>
    <name type="synonym">Sea slug</name>
    <dbReference type="NCBI Taxonomy" id="188477"/>
    <lineage>
        <taxon>Eukaryota</taxon>
        <taxon>Metazoa</taxon>
        <taxon>Spiralia</taxon>
        <taxon>Lophotrochozoa</taxon>
        <taxon>Mollusca</taxon>
        <taxon>Gastropoda</taxon>
        <taxon>Heterobranchia</taxon>
        <taxon>Euthyneura</taxon>
        <taxon>Panpulmonata</taxon>
        <taxon>Sacoglossa</taxon>
        <taxon>Placobranchoidea</taxon>
        <taxon>Plakobranchidae</taxon>
        <taxon>Elysia</taxon>
    </lineage>
</organism>
<name>A0A433U604_ELYCH</name>
<protein>
    <recommendedName>
        <fullName evidence="7">DNA polymerase V</fullName>
    </recommendedName>
</protein>
<dbReference type="InterPro" id="IPR007015">
    <property type="entry name" value="DNA_pol_V/MYBBP1A"/>
</dbReference>
<dbReference type="AlphaFoldDB" id="A0A433U604"/>
<dbReference type="GO" id="GO:0003723">
    <property type="term" value="F:RNA binding"/>
    <property type="evidence" value="ECO:0007669"/>
    <property type="project" value="TreeGrafter"/>
</dbReference>
<feature type="region of interest" description="Disordered" evidence="4">
    <location>
        <begin position="131"/>
        <end position="194"/>
    </location>
</feature>
<dbReference type="STRING" id="188477.A0A433U604"/>
<dbReference type="InterPro" id="IPR016024">
    <property type="entry name" value="ARM-type_fold"/>
</dbReference>
<dbReference type="Pfam" id="PF04931">
    <property type="entry name" value="DNA_pol_phi"/>
    <property type="match status" value="1"/>
</dbReference>
<evidence type="ECO:0008006" key="7">
    <source>
        <dbReference type="Google" id="ProtNLM"/>
    </source>
</evidence>
<gene>
    <name evidence="5" type="ORF">EGW08_002998</name>
</gene>
<reference evidence="5 6" key="1">
    <citation type="submission" date="2019-01" db="EMBL/GenBank/DDBJ databases">
        <title>A draft genome assembly of the solar-powered sea slug Elysia chlorotica.</title>
        <authorList>
            <person name="Cai H."/>
            <person name="Li Q."/>
            <person name="Fang X."/>
            <person name="Li J."/>
            <person name="Curtis N.E."/>
            <person name="Altenburger A."/>
            <person name="Shibata T."/>
            <person name="Feng M."/>
            <person name="Maeda T."/>
            <person name="Schwartz J.A."/>
            <person name="Shigenobu S."/>
            <person name="Lundholm N."/>
            <person name="Nishiyama T."/>
            <person name="Yang H."/>
            <person name="Hasebe M."/>
            <person name="Li S."/>
            <person name="Pierce S.K."/>
            <person name="Wang J."/>
        </authorList>
    </citation>
    <scope>NUCLEOTIDE SEQUENCE [LARGE SCALE GENOMIC DNA]</scope>
    <source>
        <strain evidence="5">EC2010</strain>
        <tissue evidence="5">Whole organism of an adult</tissue>
    </source>
</reference>
<comment type="subcellular location">
    <subcellularLocation>
        <location evidence="1">Nucleus</location>
    </subcellularLocation>
</comment>